<dbReference type="AlphaFoldDB" id="A0A8J7FCT3"/>
<proteinExistence type="inferred from homology"/>
<dbReference type="GO" id="GO:0006352">
    <property type="term" value="P:DNA-templated transcription initiation"/>
    <property type="evidence" value="ECO:0007669"/>
    <property type="project" value="InterPro"/>
</dbReference>
<dbReference type="NCBIfam" id="TIGR02937">
    <property type="entry name" value="sigma70-ECF"/>
    <property type="match status" value="1"/>
</dbReference>
<evidence type="ECO:0000256" key="4">
    <source>
        <dbReference type="ARBA" id="ARBA00023125"/>
    </source>
</evidence>
<keyword evidence="10" id="KW-1185">Reference proteome</keyword>
<dbReference type="Gene3D" id="1.10.10.10">
    <property type="entry name" value="Winged helix-like DNA-binding domain superfamily/Winged helix DNA-binding domain"/>
    <property type="match status" value="1"/>
</dbReference>
<evidence type="ECO:0000259" key="7">
    <source>
        <dbReference type="Pfam" id="PF04542"/>
    </source>
</evidence>
<gene>
    <name evidence="9" type="primary">rpoE</name>
    <name evidence="9" type="ORF">IOQ59_18010</name>
</gene>
<dbReference type="InterPro" id="IPR014284">
    <property type="entry name" value="RNA_pol_sigma-70_dom"/>
</dbReference>
<reference evidence="9" key="1">
    <citation type="submission" date="2020-10" db="EMBL/GenBank/DDBJ databases">
        <title>Bacterium isolated from coastal waters sediment.</title>
        <authorList>
            <person name="Chen R.-J."/>
            <person name="Lu D.-C."/>
            <person name="Zhu K.-L."/>
            <person name="Du Z.-J."/>
        </authorList>
    </citation>
    <scope>NUCLEOTIDE SEQUENCE</scope>
    <source>
        <strain evidence="9">N1Y112</strain>
    </source>
</reference>
<dbReference type="Proteomes" id="UP000640333">
    <property type="component" value="Unassembled WGS sequence"/>
</dbReference>
<feature type="domain" description="RNA polymerase sigma-70 region 2" evidence="7">
    <location>
        <begin position="28"/>
        <end position="95"/>
    </location>
</feature>
<organism evidence="9 10">
    <name type="scientific">Pontibacterium sinense</name>
    <dbReference type="NCBI Taxonomy" id="2781979"/>
    <lineage>
        <taxon>Bacteria</taxon>
        <taxon>Pseudomonadati</taxon>
        <taxon>Pseudomonadota</taxon>
        <taxon>Gammaproteobacteria</taxon>
        <taxon>Oceanospirillales</taxon>
        <taxon>Oceanospirillaceae</taxon>
        <taxon>Pontibacterium</taxon>
    </lineage>
</organism>
<dbReference type="PROSITE" id="PS01063">
    <property type="entry name" value="SIGMA70_ECF"/>
    <property type="match status" value="1"/>
</dbReference>
<evidence type="ECO:0000256" key="6">
    <source>
        <dbReference type="RuleBase" id="RU000716"/>
    </source>
</evidence>
<evidence type="ECO:0000313" key="10">
    <source>
        <dbReference type="Proteomes" id="UP000640333"/>
    </source>
</evidence>
<evidence type="ECO:0000256" key="1">
    <source>
        <dbReference type="ARBA" id="ARBA00010641"/>
    </source>
</evidence>
<keyword evidence="2 6" id="KW-0805">Transcription regulation</keyword>
<keyword evidence="5 6" id="KW-0804">Transcription</keyword>
<evidence type="ECO:0000313" key="9">
    <source>
        <dbReference type="EMBL" id="MBE9399160.1"/>
    </source>
</evidence>
<dbReference type="InterPro" id="IPR000838">
    <property type="entry name" value="RNA_pol_sigma70_ECF_CS"/>
</dbReference>
<keyword evidence="4 6" id="KW-0238">DNA-binding</keyword>
<comment type="similarity">
    <text evidence="1 6">Belongs to the sigma-70 factor family. ECF subfamily.</text>
</comment>
<dbReference type="Gene3D" id="1.10.1740.10">
    <property type="match status" value="1"/>
</dbReference>
<evidence type="ECO:0000256" key="3">
    <source>
        <dbReference type="ARBA" id="ARBA00023082"/>
    </source>
</evidence>
<dbReference type="NCBIfam" id="TIGR02939">
    <property type="entry name" value="RpoE_Sigma70"/>
    <property type="match status" value="1"/>
</dbReference>
<sequence>MSNESQAEIDQQLVARVQAGDKRAFDLLVKKYQHKIVGLIGRYVYDQHEALDVAQEAFIKAYRALPKFRGDSAFYTWLYRIAINTAKNHLVAKGRRPPDVDVAVEDAHHFEGANDLKDIENPENQLYRDELERVVKKALDRLPEDLRVALTLREFEGLSYEDIASVMDCPVGTVRSRIFRAREAIDKEIVPLMAM</sequence>
<evidence type="ECO:0000259" key="8">
    <source>
        <dbReference type="Pfam" id="PF08281"/>
    </source>
</evidence>
<dbReference type="PANTHER" id="PTHR43133">
    <property type="entry name" value="RNA POLYMERASE ECF-TYPE SIGMA FACTO"/>
    <property type="match status" value="1"/>
</dbReference>
<dbReference type="GO" id="GO:0003677">
    <property type="term" value="F:DNA binding"/>
    <property type="evidence" value="ECO:0007669"/>
    <property type="project" value="UniProtKB-KW"/>
</dbReference>
<accession>A0A8J7FCT3</accession>
<dbReference type="CDD" id="cd06171">
    <property type="entry name" value="Sigma70_r4"/>
    <property type="match status" value="1"/>
</dbReference>
<dbReference type="SUPFAM" id="SSF88659">
    <property type="entry name" value="Sigma3 and sigma4 domains of RNA polymerase sigma factors"/>
    <property type="match status" value="1"/>
</dbReference>
<dbReference type="InterPro" id="IPR039425">
    <property type="entry name" value="RNA_pol_sigma-70-like"/>
</dbReference>
<name>A0A8J7FCT3_9GAMM</name>
<dbReference type="RefSeq" id="WP_193954857.1">
    <property type="nucleotide sequence ID" value="NZ_JADEYS010000023.1"/>
</dbReference>
<dbReference type="PANTHER" id="PTHR43133:SF53">
    <property type="entry name" value="ECF RNA POLYMERASE SIGMA-E FACTOR"/>
    <property type="match status" value="1"/>
</dbReference>
<dbReference type="InterPro" id="IPR007627">
    <property type="entry name" value="RNA_pol_sigma70_r2"/>
</dbReference>
<evidence type="ECO:0000256" key="5">
    <source>
        <dbReference type="ARBA" id="ARBA00023163"/>
    </source>
</evidence>
<protein>
    <recommendedName>
        <fullName evidence="6">RNA polymerase sigma factor</fullName>
    </recommendedName>
</protein>
<dbReference type="EMBL" id="JADEYS010000023">
    <property type="protein sequence ID" value="MBE9399160.1"/>
    <property type="molecule type" value="Genomic_DNA"/>
</dbReference>
<feature type="domain" description="RNA polymerase sigma factor 70 region 4 type 2" evidence="8">
    <location>
        <begin position="135"/>
        <end position="184"/>
    </location>
</feature>
<keyword evidence="3 6" id="KW-0731">Sigma factor</keyword>
<dbReference type="InterPro" id="IPR014286">
    <property type="entry name" value="RNA_pol_sigma70_RpoE"/>
</dbReference>
<evidence type="ECO:0000256" key="2">
    <source>
        <dbReference type="ARBA" id="ARBA00023015"/>
    </source>
</evidence>
<dbReference type="InterPro" id="IPR013325">
    <property type="entry name" value="RNA_pol_sigma_r2"/>
</dbReference>
<dbReference type="Pfam" id="PF08281">
    <property type="entry name" value="Sigma70_r4_2"/>
    <property type="match status" value="1"/>
</dbReference>
<dbReference type="InterPro" id="IPR036388">
    <property type="entry name" value="WH-like_DNA-bd_sf"/>
</dbReference>
<dbReference type="GO" id="GO:0016987">
    <property type="term" value="F:sigma factor activity"/>
    <property type="evidence" value="ECO:0007669"/>
    <property type="project" value="UniProtKB-KW"/>
</dbReference>
<dbReference type="Pfam" id="PF04542">
    <property type="entry name" value="Sigma70_r2"/>
    <property type="match status" value="1"/>
</dbReference>
<dbReference type="SUPFAM" id="SSF88946">
    <property type="entry name" value="Sigma2 domain of RNA polymerase sigma factors"/>
    <property type="match status" value="1"/>
</dbReference>
<dbReference type="InterPro" id="IPR013249">
    <property type="entry name" value="RNA_pol_sigma70_r4_t2"/>
</dbReference>
<dbReference type="FunFam" id="1.10.1740.10:FF:000001">
    <property type="entry name" value="RNA polymerase sigma factor"/>
    <property type="match status" value="1"/>
</dbReference>
<dbReference type="InterPro" id="IPR013324">
    <property type="entry name" value="RNA_pol_sigma_r3/r4-like"/>
</dbReference>
<comment type="caution">
    <text evidence="9">The sequence shown here is derived from an EMBL/GenBank/DDBJ whole genome shotgun (WGS) entry which is preliminary data.</text>
</comment>